<feature type="transmembrane region" description="Helical" evidence="1">
    <location>
        <begin position="229"/>
        <end position="247"/>
    </location>
</feature>
<evidence type="ECO:0000259" key="2">
    <source>
        <dbReference type="SMART" id="SM00014"/>
    </source>
</evidence>
<keyword evidence="1" id="KW-1133">Transmembrane helix</keyword>
<dbReference type="RefSeq" id="WP_085274877.1">
    <property type="nucleotide sequence ID" value="NZ_FXAG01000002.1"/>
</dbReference>
<evidence type="ECO:0000313" key="4">
    <source>
        <dbReference type="Proteomes" id="UP000192920"/>
    </source>
</evidence>
<dbReference type="PANTHER" id="PTHR14969">
    <property type="entry name" value="SPHINGOSINE-1-PHOSPHATE PHOSPHOHYDROLASE"/>
    <property type="match status" value="1"/>
</dbReference>
<dbReference type="InterPro" id="IPR000326">
    <property type="entry name" value="PAP2/HPO"/>
</dbReference>
<dbReference type="InterPro" id="IPR036938">
    <property type="entry name" value="PAP2/HPO_sf"/>
</dbReference>
<organism evidence="3 4">
    <name type="scientific">Pseudogulbenkiania subflava DSM 22618</name>
    <dbReference type="NCBI Taxonomy" id="1123014"/>
    <lineage>
        <taxon>Bacteria</taxon>
        <taxon>Pseudomonadati</taxon>
        <taxon>Pseudomonadota</taxon>
        <taxon>Betaproteobacteria</taxon>
        <taxon>Neisseriales</taxon>
        <taxon>Chromobacteriaceae</taxon>
        <taxon>Pseudogulbenkiania</taxon>
    </lineage>
</organism>
<evidence type="ECO:0000256" key="1">
    <source>
        <dbReference type="SAM" id="Phobius"/>
    </source>
</evidence>
<keyword evidence="1" id="KW-0812">Transmembrane</keyword>
<keyword evidence="4" id="KW-1185">Reference proteome</keyword>
<feature type="transmembrane region" description="Helical" evidence="1">
    <location>
        <begin position="202"/>
        <end position="223"/>
    </location>
</feature>
<keyword evidence="1" id="KW-0472">Membrane</keyword>
<feature type="transmembrane region" description="Helical" evidence="1">
    <location>
        <begin position="45"/>
        <end position="66"/>
    </location>
</feature>
<feature type="domain" description="Phosphatidic acid phosphatase type 2/haloperoxidase" evidence="2">
    <location>
        <begin position="75"/>
        <end position="186"/>
    </location>
</feature>
<dbReference type="Pfam" id="PF01569">
    <property type="entry name" value="PAP2"/>
    <property type="match status" value="1"/>
</dbReference>
<accession>A0A1Y6BDM5</accession>
<dbReference type="EMBL" id="FXAG01000002">
    <property type="protein sequence ID" value="SME98447.1"/>
    <property type="molecule type" value="Genomic_DNA"/>
</dbReference>
<dbReference type="Gene3D" id="1.20.144.10">
    <property type="entry name" value="Phosphatidic acid phosphatase type 2/haloperoxidase"/>
    <property type="match status" value="1"/>
</dbReference>
<dbReference type="SMART" id="SM00014">
    <property type="entry name" value="acidPPc"/>
    <property type="match status" value="1"/>
</dbReference>
<name>A0A1Y6BDM5_9NEIS</name>
<dbReference type="SUPFAM" id="SSF48317">
    <property type="entry name" value="Acid phosphatase/Vanadium-dependent haloperoxidase"/>
    <property type="match status" value="1"/>
</dbReference>
<dbReference type="Proteomes" id="UP000192920">
    <property type="component" value="Unassembled WGS sequence"/>
</dbReference>
<gene>
    <name evidence="3" type="ORF">SAMN02745746_00518</name>
</gene>
<dbReference type="PANTHER" id="PTHR14969:SF13">
    <property type="entry name" value="AT30094P"/>
    <property type="match status" value="1"/>
</dbReference>
<dbReference type="STRING" id="1123014.SAMN02745746_00518"/>
<proteinExistence type="predicted"/>
<protein>
    <submittedName>
        <fullName evidence="3">Undecaprenyl-diphosphatase</fullName>
    </submittedName>
</protein>
<feature type="transmembrane region" description="Helical" evidence="1">
    <location>
        <begin position="73"/>
        <end position="94"/>
    </location>
</feature>
<dbReference type="CDD" id="cd01610">
    <property type="entry name" value="PAP2_like"/>
    <property type="match status" value="1"/>
</dbReference>
<dbReference type="AlphaFoldDB" id="A0A1Y6BDM5"/>
<evidence type="ECO:0000313" key="3">
    <source>
        <dbReference type="EMBL" id="SME98447.1"/>
    </source>
</evidence>
<sequence length="249" mass="27227">MTSRVCRLWPLLLVLPAVVLALWPDWNQRLFLLLHQSARSMPGALWRLASVFGDWKTVIALLLPLAWRQPQRLPALITGPFLAILLAILLKAFFAVPRPPLVLPTGTVQLLDALPRNASFPSGHAMASALLATAWSADPKAGRGSTALLIVAAALVGWSRLAIGVHWPLDVLAGALLGWGVMRLALRHAWPQGWPARVTERLLAVLSGLLLLVMAFAAVRGWPKHHEEYVVRLVIGTGVALLGLLRFRR</sequence>
<reference evidence="4" key="1">
    <citation type="submission" date="2017-04" db="EMBL/GenBank/DDBJ databases">
        <authorList>
            <person name="Varghese N."/>
            <person name="Submissions S."/>
        </authorList>
    </citation>
    <scope>NUCLEOTIDE SEQUENCE [LARGE SCALE GENOMIC DNA]</scope>
    <source>
        <strain evidence="4">DSM 22618</strain>
    </source>
</reference>